<sequence length="186" mass="20765">MSNFSDGVGGESAASHLGTGGNGNVPLSVGRITAFCDLIWIRPVPEPRTRVVKKFWRFGMSVALDSINLDRGELSGLCAVTQPRPEVLQGEREEREEREKRGERGEREEREERGERGQVSRPRPVWRKEMCFVDLSSLLQLREHRSEDQRSLREPLTPASDGHASLRAVMALFVSGGRGEAGVRLT</sequence>
<proteinExistence type="predicted"/>
<reference evidence="2 3" key="1">
    <citation type="submission" date="2024-04" db="EMBL/GenBank/DDBJ databases">
        <authorList>
            <person name="Waldvogel A.-M."/>
            <person name="Schoenle A."/>
        </authorList>
    </citation>
    <scope>NUCLEOTIDE SEQUENCE [LARGE SCALE GENOMIC DNA]</scope>
</reference>
<dbReference type="EMBL" id="OZ035829">
    <property type="protein sequence ID" value="CAL1611762.1"/>
    <property type="molecule type" value="Genomic_DNA"/>
</dbReference>
<evidence type="ECO:0000313" key="2">
    <source>
        <dbReference type="EMBL" id="CAL1611762.1"/>
    </source>
</evidence>
<keyword evidence="3" id="KW-1185">Reference proteome</keyword>
<dbReference type="AlphaFoldDB" id="A0AAV2MEF5"/>
<gene>
    <name evidence="2" type="ORF">KC01_LOCUS38153</name>
</gene>
<feature type="region of interest" description="Disordered" evidence="1">
    <location>
        <begin position="1"/>
        <end position="23"/>
    </location>
</feature>
<feature type="region of interest" description="Disordered" evidence="1">
    <location>
        <begin position="85"/>
        <end position="120"/>
    </location>
</feature>
<name>A0AAV2MEF5_KNICA</name>
<feature type="compositionally biased region" description="Basic and acidic residues" evidence="1">
    <location>
        <begin position="89"/>
        <end position="118"/>
    </location>
</feature>
<protein>
    <submittedName>
        <fullName evidence="2">Uncharacterized protein</fullName>
    </submittedName>
</protein>
<accession>A0AAV2MEF5</accession>
<evidence type="ECO:0000256" key="1">
    <source>
        <dbReference type="SAM" id="MobiDB-lite"/>
    </source>
</evidence>
<evidence type="ECO:0000313" key="3">
    <source>
        <dbReference type="Proteomes" id="UP001497482"/>
    </source>
</evidence>
<organism evidence="2 3">
    <name type="scientific">Knipowitschia caucasica</name>
    <name type="common">Caucasian dwarf goby</name>
    <name type="synonym">Pomatoschistus caucasicus</name>
    <dbReference type="NCBI Taxonomy" id="637954"/>
    <lineage>
        <taxon>Eukaryota</taxon>
        <taxon>Metazoa</taxon>
        <taxon>Chordata</taxon>
        <taxon>Craniata</taxon>
        <taxon>Vertebrata</taxon>
        <taxon>Euteleostomi</taxon>
        <taxon>Actinopterygii</taxon>
        <taxon>Neopterygii</taxon>
        <taxon>Teleostei</taxon>
        <taxon>Neoteleostei</taxon>
        <taxon>Acanthomorphata</taxon>
        <taxon>Gobiaria</taxon>
        <taxon>Gobiiformes</taxon>
        <taxon>Gobioidei</taxon>
        <taxon>Gobiidae</taxon>
        <taxon>Gobiinae</taxon>
        <taxon>Knipowitschia</taxon>
    </lineage>
</organism>
<dbReference type="Proteomes" id="UP001497482">
    <property type="component" value="Chromosome 7"/>
</dbReference>